<feature type="compositionally biased region" description="Polar residues" evidence="5">
    <location>
        <begin position="1"/>
        <end position="11"/>
    </location>
</feature>
<dbReference type="Proteomes" id="UP001345219">
    <property type="component" value="Chromosome 10"/>
</dbReference>
<organism evidence="7 8">
    <name type="scientific">Trapa incisa</name>
    <dbReference type="NCBI Taxonomy" id="236973"/>
    <lineage>
        <taxon>Eukaryota</taxon>
        <taxon>Viridiplantae</taxon>
        <taxon>Streptophyta</taxon>
        <taxon>Embryophyta</taxon>
        <taxon>Tracheophyta</taxon>
        <taxon>Spermatophyta</taxon>
        <taxon>Magnoliopsida</taxon>
        <taxon>eudicotyledons</taxon>
        <taxon>Gunneridae</taxon>
        <taxon>Pentapetalae</taxon>
        <taxon>rosids</taxon>
        <taxon>malvids</taxon>
        <taxon>Myrtales</taxon>
        <taxon>Lythraceae</taxon>
        <taxon>Trapa</taxon>
    </lineage>
</organism>
<keyword evidence="4" id="KW-0676">Redox-active center</keyword>
<dbReference type="Gene3D" id="3.40.30.10">
    <property type="entry name" value="Glutaredoxin"/>
    <property type="match status" value="1"/>
</dbReference>
<feature type="compositionally biased region" description="Low complexity" evidence="5">
    <location>
        <begin position="12"/>
        <end position="29"/>
    </location>
</feature>
<feature type="domain" description="Glutaredoxin" evidence="6">
    <location>
        <begin position="43"/>
        <end position="110"/>
    </location>
</feature>
<dbReference type="InterPro" id="IPR011905">
    <property type="entry name" value="GlrX-like_pln_2"/>
</dbReference>
<dbReference type="SUPFAM" id="SSF52833">
    <property type="entry name" value="Thioredoxin-like"/>
    <property type="match status" value="1"/>
</dbReference>
<keyword evidence="3" id="KW-0963">Cytoplasm</keyword>
<proteinExistence type="inferred from homology"/>
<comment type="subcellular location">
    <subcellularLocation>
        <location evidence="1">Cytoplasm</location>
    </subcellularLocation>
</comment>
<sequence>MQKSVSCKSTWAAQPISSGSSSTSTSPTPQATTVEAAVSGNAVIVFGRSGCFMCHVARRLLLGHGVNPTVFEVGEKDEASVIEELTRIAAVDGTGIGLSVQFPIFFFGGKMFGGLEKVMGAHISGDLVPILREAGALWL</sequence>
<protein>
    <recommendedName>
        <fullName evidence="6">Glutaredoxin domain-containing protein</fullName>
    </recommendedName>
</protein>
<evidence type="ECO:0000313" key="7">
    <source>
        <dbReference type="EMBL" id="KAK4745399.1"/>
    </source>
</evidence>
<dbReference type="PANTHER" id="PTHR10168">
    <property type="entry name" value="GLUTAREDOXIN"/>
    <property type="match status" value="1"/>
</dbReference>
<dbReference type="InterPro" id="IPR002109">
    <property type="entry name" value="Glutaredoxin"/>
</dbReference>
<evidence type="ECO:0000313" key="8">
    <source>
        <dbReference type="Proteomes" id="UP001345219"/>
    </source>
</evidence>
<dbReference type="Pfam" id="PF00462">
    <property type="entry name" value="Glutaredoxin"/>
    <property type="match status" value="1"/>
</dbReference>
<accession>A0AAN7GP17</accession>
<gene>
    <name evidence="7" type="ORF">SAY87_011711</name>
</gene>
<comment type="similarity">
    <text evidence="2">Belongs to the glutaredoxin family. CC-type subfamily.</text>
</comment>
<name>A0AAN7GP17_9MYRT</name>
<dbReference type="InterPro" id="IPR036249">
    <property type="entry name" value="Thioredoxin-like_sf"/>
</dbReference>
<evidence type="ECO:0000256" key="1">
    <source>
        <dbReference type="ARBA" id="ARBA00004496"/>
    </source>
</evidence>
<feature type="region of interest" description="Disordered" evidence="5">
    <location>
        <begin position="1"/>
        <end position="29"/>
    </location>
</feature>
<keyword evidence="8" id="KW-1185">Reference proteome</keyword>
<dbReference type="PROSITE" id="PS51354">
    <property type="entry name" value="GLUTAREDOXIN_2"/>
    <property type="match status" value="1"/>
</dbReference>
<reference evidence="7 8" key="1">
    <citation type="journal article" date="2023" name="Hortic Res">
        <title>Pangenome of water caltrop reveals structural variations and asymmetric subgenome divergence after allopolyploidization.</title>
        <authorList>
            <person name="Zhang X."/>
            <person name="Chen Y."/>
            <person name="Wang L."/>
            <person name="Yuan Y."/>
            <person name="Fang M."/>
            <person name="Shi L."/>
            <person name="Lu R."/>
            <person name="Comes H.P."/>
            <person name="Ma Y."/>
            <person name="Chen Y."/>
            <person name="Huang G."/>
            <person name="Zhou Y."/>
            <person name="Zheng Z."/>
            <person name="Qiu Y."/>
        </authorList>
    </citation>
    <scope>NUCLEOTIDE SEQUENCE [LARGE SCALE GENOMIC DNA]</scope>
    <source>
        <tissue evidence="7">Roots</tissue>
    </source>
</reference>
<dbReference type="EMBL" id="JAXIOK010000021">
    <property type="protein sequence ID" value="KAK4745399.1"/>
    <property type="molecule type" value="Genomic_DNA"/>
</dbReference>
<evidence type="ECO:0000256" key="5">
    <source>
        <dbReference type="SAM" id="MobiDB-lite"/>
    </source>
</evidence>
<evidence type="ECO:0000256" key="2">
    <source>
        <dbReference type="ARBA" id="ARBA00007568"/>
    </source>
</evidence>
<dbReference type="GO" id="GO:0005737">
    <property type="term" value="C:cytoplasm"/>
    <property type="evidence" value="ECO:0007669"/>
    <property type="project" value="UniProtKB-SubCell"/>
</dbReference>
<dbReference type="NCBIfam" id="TIGR02189">
    <property type="entry name" value="GlrX-like_plant"/>
    <property type="match status" value="1"/>
</dbReference>
<evidence type="ECO:0000256" key="3">
    <source>
        <dbReference type="ARBA" id="ARBA00022490"/>
    </source>
</evidence>
<evidence type="ECO:0000256" key="4">
    <source>
        <dbReference type="ARBA" id="ARBA00023284"/>
    </source>
</evidence>
<evidence type="ECO:0000259" key="6">
    <source>
        <dbReference type="Pfam" id="PF00462"/>
    </source>
</evidence>
<comment type="caution">
    <text evidence="7">The sequence shown here is derived from an EMBL/GenBank/DDBJ whole genome shotgun (WGS) entry which is preliminary data.</text>
</comment>
<dbReference type="AlphaFoldDB" id="A0AAN7GP17"/>